<dbReference type="AlphaFoldDB" id="A0A553HZF8"/>
<dbReference type="OrthoDB" id="4778467at2759"/>
<evidence type="ECO:0000313" key="2">
    <source>
        <dbReference type="EMBL" id="TRX93331.1"/>
    </source>
</evidence>
<feature type="compositionally biased region" description="Low complexity" evidence="1">
    <location>
        <begin position="1"/>
        <end position="17"/>
    </location>
</feature>
<protein>
    <submittedName>
        <fullName evidence="2">Uncharacterized protein</fullName>
    </submittedName>
</protein>
<feature type="compositionally biased region" description="Basic residues" evidence="1">
    <location>
        <begin position="193"/>
        <end position="202"/>
    </location>
</feature>
<dbReference type="STRING" id="2512241.A0A553HZF8"/>
<feature type="region of interest" description="Disordered" evidence="1">
    <location>
        <begin position="192"/>
        <end position="219"/>
    </location>
</feature>
<comment type="caution">
    <text evidence="2">The sequence shown here is derived from an EMBL/GenBank/DDBJ whole genome shotgun (WGS) entry which is preliminary data.</text>
</comment>
<feature type="compositionally biased region" description="Polar residues" evidence="1">
    <location>
        <begin position="18"/>
        <end position="27"/>
    </location>
</feature>
<reference evidence="3" key="1">
    <citation type="submission" date="2019-06" db="EMBL/GenBank/DDBJ databases">
        <title>Draft genome sequence of the griseofulvin-producing fungus Xylaria cubensis strain G536.</title>
        <authorList>
            <person name="Mead M.E."/>
            <person name="Raja H.A."/>
            <person name="Steenwyk J.L."/>
            <person name="Knowles S.L."/>
            <person name="Oberlies N.H."/>
            <person name="Rokas A."/>
        </authorList>
    </citation>
    <scope>NUCLEOTIDE SEQUENCE [LARGE SCALE GENOMIC DNA]</scope>
    <source>
        <strain evidence="3">G536</strain>
    </source>
</reference>
<evidence type="ECO:0000256" key="1">
    <source>
        <dbReference type="SAM" id="MobiDB-lite"/>
    </source>
</evidence>
<evidence type="ECO:0000313" key="3">
    <source>
        <dbReference type="Proteomes" id="UP000319160"/>
    </source>
</evidence>
<name>A0A553HZF8_9PEZI</name>
<feature type="region of interest" description="Disordered" evidence="1">
    <location>
        <begin position="1"/>
        <end position="60"/>
    </location>
</feature>
<accession>A0A553HZF8</accession>
<sequence>MPHTASSFSSTSASSDSILTYSGTAPSYPQELEIADGSSSRTSSGSSTGGSGADRPLMSYSAPFGPNWQRDLRGSMDPTGNWEILDGIDLIGDKGHGVRINGIVMGVFTKNRDGVSLTYRSPANIKHQHNLLAQSVTMITADTSTDISARVSGLLPPPSPTLARTSARHAIYQSVQIDEEIRKIVSKNELRKRLQKRAKKAAKAASRGQHSTNTSSTSRTGVKVDEFNIDPAKIAYASDKHSLYAVPHQAVIFTTNEASGVVKEIRAAFDRDTKKPKLFIHLVPEGSSTAEVRNPGIHHEVRRRAPWLEAEAEKTGDFGPDSVRFQAMRVAYLFC</sequence>
<feature type="compositionally biased region" description="Polar residues" evidence="1">
    <location>
        <begin position="208"/>
        <end position="219"/>
    </location>
</feature>
<keyword evidence="3" id="KW-1185">Reference proteome</keyword>
<dbReference type="EMBL" id="VFLP01000030">
    <property type="protein sequence ID" value="TRX93331.1"/>
    <property type="molecule type" value="Genomic_DNA"/>
</dbReference>
<dbReference type="Proteomes" id="UP000319160">
    <property type="component" value="Unassembled WGS sequence"/>
</dbReference>
<proteinExistence type="predicted"/>
<feature type="compositionally biased region" description="Low complexity" evidence="1">
    <location>
        <begin position="35"/>
        <end position="46"/>
    </location>
</feature>
<gene>
    <name evidence="2" type="ORF">FHL15_005910</name>
</gene>
<organism evidence="2 3">
    <name type="scientific">Xylaria flabelliformis</name>
    <dbReference type="NCBI Taxonomy" id="2512241"/>
    <lineage>
        <taxon>Eukaryota</taxon>
        <taxon>Fungi</taxon>
        <taxon>Dikarya</taxon>
        <taxon>Ascomycota</taxon>
        <taxon>Pezizomycotina</taxon>
        <taxon>Sordariomycetes</taxon>
        <taxon>Xylariomycetidae</taxon>
        <taxon>Xylariales</taxon>
        <taxon>Xylariaceae</taxon>
        <taxon>Xylaria</taxon>
    </lineage>
</organism>